<evidence type="ECO:0000313" key="3">
    <source>
        <dbReference type="EMBL" id="SPH17651.1"/>
    </source>
</evidence>
<name>A0A2R8B4W1_9RHOB</name>
<dbReference type="CDD" id="cd20716">
    <property type="entry name" value="cyt_P460_fam"/>
    <property type="match status" value="1"/>
</dbReference>
<feature type="signal peptide" evidence="1">
    <location>
        <begin position="1"/>
        <end position="20"/>
    </location>
</feature>
<organism evidence="3 4">
    <name type="scientific">Albidovulum aquaemixtae</name>
    <dbReference type="NCBI Taxonomy" id="1542388"/>
    <lineage>
        <taxon>Bacteria</taxon>
        <taxon>Pseudomonadati</taxon>
        <taxon>Pseudomonadota</taxon>
        <taxon>Alphaproteobacteria</taxon>
        <taxon>Rhodobacterales</taxon>
        <taxon>Paracoccaceae</taxon>
        <taxon>Albidovulum</taxon>
    </lineage>
</organism>
<protein>
    <recommendedName>
        <fullName evidence="2">Cytochrome P460 domain-containing protein</fullName>
    </recommendedName>
</protein>
<dbReference type="OrthoDB" id="5801419at2"/>
<keyword evidence="1" id="KW-0732">Signal</keyword>
<dbReference type="Proteomes" id="UP000244924">
    <property type="component" value="Unassembled WGS sequence"/>
</dbReference>
<dbReference type="InterPro" id="IPR032033">
    <property type="entry name" value="Cytochrome_P460"/>
</dbReference>
<gene>
    <name evidence="3" type="ORF">DEA8626_01175</name>
</gene>
<dbReference type="Pfam" id="PF16694">
    <property type="entry name" value="Cytochrome_P460"/>
    <property type="match status" value="1"/>
</dbReference>
<evidence type="ECO:0000313" key="4">
    <source>
        <dbReference type="Proteomes" id="UP000244924"/>
    </source>
</evidence>
<evidence type="ECO:0000259" key="2">
    <source>
        <dbReference type="Pfam" id="PF16694"/>
    </source>
</evidence>
<proteinExistence type="predicted"/>
<dbReference type="Gene3D" id="3.50.70.20">
    <property type="entry name" value="Cytochrome P460"/>
    <property type="match status" value="1"/>
</dbReference>
<evidence type="ECO:0000256" key="1">
    <source>
        <dbReference type="SAM" id="SignalP"/>
    </source>
</evidence>
<dbReference type="InterPro" id="IPR038142">
    <property type="entry name" value="Cytochrome_P460_sp"/>
</dbReference>
<feature type="domain" description="Cytochrome P460" evidence="2">
    <location>
        <begin position="79"/>
        <end position="174"/>
    </location>
</feature>
<dbReference type="EMBL" id="OMOQ01000001">
    <property type="protein sequence ID" value="SPH17651.1"/>
    <property type="molecule type" value="Genomic_DNA"/>
</dbReference>
<reference evidence="3 4" key="1">
    <citation type="submission" date="2018-03" db="EMBL/GenBank/DDBJ databases">
        <authorList>
            <person name="Keele B.F."/>
        </authorList>
    </citation>
    <scope>NUCLEOTIDE SEQUENCE [LARGE SCALE GENOMIC DNA]</scope>
    <source>
        <strain evidence="3 4">CECT 8626</strain>
    </source>
</reference>
<feature type="chain" id="PRO_5015329740" description="Cytochrome P460 domain-containing protein" evidence="1">
    <location>
        <begin position="21"/>
        <end position="183"/>
    </location>
</feature>
<sequence length="183" mass="19328">MKHLITTTVAAICAATGAMAQDAPFGSEDDAAYAALLWDVMVAEKLVGDGALMAFPYEGTDPHGMMLETFYTRATVDGHEGTLIVKRNYGPEGVSVDEVLGDPAGHLGAVTIMFQREAGFDDETQNWFWVKYLPDGSLDKNPAGMQLAGLVGKGADAGCIACHQGAGGEDFIFTTDADVAMMK</sequence>
<keyword evidence="4" id="KW-1185">Reference proteome</keyword>
<dbReference type="RefSeq" id="WP_108852071.1">
    <property type="nucleotide sequence ID" value="NZ_OMOQ01000001.1"/>
</dbReference>
<dbReference type="AlphaFoldDB" id="A0A2R8B4W1"/>
<accession>A0A2R8B4W1</accession>